<evidence type="ECO:0000313" key="2">
    <source>
        <dbReference type="Proteomes" id="UP000308886"/>
    </source>
</evidence>
<sequence length="434" mass="49608">MKEFVISETRSETAVLVGIITPRQDEVKTTEYLDELEFLADTAGARVVRRFTQRVQGPSSVTYVGKGKLEEIAEYIKQCEDAYDEWQEEFHAPEEGEGPQPVGMVIFDDELSAKQMRNIEAELKVKILDRTSLILDIFAMRAQTANAKTQVELAQYRYMLPRLQRLWTHLERQSGGSGGSGGKGGSVGLRGPGETQLEMDRRIILNRMSLLKERLAEIDKQKTTQRKNRGRLIRVALVGYTNVGKSTIMNMLAKSEVFAENKLFATLDTTVRKVVIDNLPFLLADTVGFIRKLPTDLVDSFKSTLDETREADLLLHVVDISHPDFEEQITVVEKTLADLGCAEKPSMIVFNKIDAYSWTEHEEDDLTPVKKNEIPLDDLKKTWMAKLNDNCLFISAKEKENIDEFRETIYKKVREMHVQKYPYNDFLYGDYSEE</sequence>
<evidence type="ECO:0000313" key="1">
    <source>
        <dbReference type="EMBL" id="TGX83819.1"/>
    </source>
</evidence>
<comment type="caution">
    <text evidence="1">The sequence shown here is derived from an EMBL/GenBank/DDBJ whole genome shotgun (WGS) entry which is preliminary data.</text>
</comment>
<keyword evidence="2" id="KW-1185">Reference proteome</keyword>
<organism evidence="1 2">
    <name type="scientific">Palleniella muris</name>
    <dbReference type="NCBI Taxonomy" id="3038145"/>
    <lineage>
        <taxon>Bacteria</taxon>
        <taxon>Pseudomonadati</taxon>
        <taxon>Bacteroidota</taxon>
        <taxon>Bacteroidia</taxon>
        <taxon>Bacteroidales</taxon>
        <taxon>Prevotellaceae</taxon>
        <taxon>Palleniella</taxon>
    </lineage>
</organism>
<reference evidence="1" key="1">
    <citation type="submission" date="2019-04" db="EMBL/GenBank/DDBJ databases">
        <title>Microbes associate with the intestines of laboratory mice.</title>
        <authorList>
            <person name="Navarre W."/>
            <person name="Wong E."/>
            <person name="Huang K."/>
            <person name="Tropini C."/>
            <person name="Ng K."/>
            <person name="Yu B."/>
        </authorList>
    </citation>
    <scope>NUCLEOTIDE SEQUENCE</scope>
    <source>
        <strain evidence="1">NM73_A23</strain>
    </source>
</reference>
<gene>
    <name evidence="1" type="primary">hflX</name>
    <name evidence="1" type="ORF">E5358_01165</name>
</gene>
<dbReference type="Proteomes" id="UP000308886">
    <property type="component" value="Unassembled WGS sequence"/>
</dbReference>
<proteinExistence type="predicted"/>
<protein>
    <submittedName>
        <fullName evidence="1">GTPase HflX</fullName>
    </submittedName>
</protein>
<name>A0AC61QTD9_9BACT</name>
<dbReference type="EMBL" id="SRZC01000002">
    <property type="protein sequence ID" value="TGX83819.1"/>
    <property type="molecule type" value="Genomic_DNA"/>
</dbReference>
<accession>A0AC61QTD9</accession>